<accession>A0A2R8ACV0</accession>
<feature type="chain" id="PRO_5015354637" description="YbjN domain-containing protein" evidence="1">
    <location>
        <begin position="20"/>
        <end position="159"/>
    </location>
</feature>
<dbReference type="OrthoDB" id="33037at2"/>
<evidence type="ECO:0000256" key="1">
    <source>
        <dbReference type="SAM" id="SignalP"/>
    </source>
</evidence>
<dbReference type="AlphaFoldDB" id="A0A2R8ACV0"/>
<dbReference type="InterPro" id="IPR019660">
    <property type="entry name" value="Put_sensory_transdc_reg_YbjN"/>
</dbReference>
<name>A0A2R8ACV0_9RHOB</name>
<evidence type="ECO:0000313" key="2">
    <source>
        <dbReference type="EMBL" id="SPF30077.1"/>
    </source>
</evidence>
<dbReference type="Pfam" id="PF10722">
    <property type="entry name" value="YbjN"/>
    <property type="match status" value="1"/>
</dbReference>
<dbReference type="RefSeq" id="WP_108782801.1">
    <property type="nucleotide sequence ID" value="NZ_OMKW01000003.1"/>
</dbReference>
<keyword evidence="1" id="KW-0732">Signal</keyword>
<keyword evidence="3" id="KW-1185">Reference proteome</keyword>
<feature type="signal peptide" evidence="1">
    <location>
        <begin position="1"/>
        <end position="19"/>
    </location>
</feature>
<dbReference type="EMBL" id="OMKW01000003">
    <property type="protein sequence ID" value="SPF30077.1"/>
    <property type="molecule type" value="Genomic_DNA"/>
</dbReference>
<protein>
    <recommendedName>
        <fullName evidence="4">YbjN domain-containing protein</fullName>
    </recommendedName>
</protein>
<proteinExistence type="predicted"/>
<gene>
    <name evidence="2" type="ORF">POI8812_02407</name>
</gene>
<reference evidence="2 3" key="1">
    <citation type="submission" date="2018-03" db="EMBL/GenBank/DDBJ databases">
        <authorList>
            <person name="Keele B.F."/>
        </authorList>
    </citation>
    <scope>NUCLEOTIDE SEQUENCE [LARGE SCALE GENOMIC DNA]</scope>
    <source>
        <strain evidence="2 3">CeCT 8812</strain>
    </source>
</reference>
<sequence>MLIRLALIALLSLPGAAFAQTIVDGSSIERIRQIMSDHASNVRIRTDSQGNNYIAATARGWNYEVGFYDCIDNADCLSMQYSARFDTDGSFSTREIMNWHSDWVWGRIRTVEDDVILEMPVYLQYGLTLDNFIAAHDLWLNVMEGFTEDIGWGGSAPSK</sequence>
<organism evidence="2 3">
    <name type="scientific">Pontivivens insulae</name>
    <dbReference type="NCBI Taxonomy" id="1639689"/>
    <lineage>
        <taxon>Bacteria</taxon>
        <taxon>Pseudomonadati</taxon>
        <taxon>Pseudomonadota</taxon>
        <taxon>Alphaproteobacteria</taxon>
        <taxon>Rhodobacterales</taxon>
        <taxon>Paracoccaceae</taxon>
        <taxon>Pontivivens</taxon>
    </lineage>
</organism>
<dbReference type="Proteomes" id="UP000244932">
    <property type="component" value="Unassembled WGS sequence"/>
</dbReference>
<evidence type="ECO:0008006" key="4">
    <source>
        <dbReference type="Google" id="ProtNLM"/>
    </source>
</evidence>
<evidence type="ECO:0000313" key="3">
    <source>
        <dbReference type="Proteomes" id="UP000244932"/>
    </source>
</evidence>